<reference evidence="3" key="2">
    <citation type="journal article" date="2008" name="Nucleic Acids Res.">
        <title>The rice annotation project database (RAP-DB): 2008 update.</title>
        <authorList>
            <consortium name="The rice annotation project (RAP)"/>
        </authorList>
    </citation>
    <scope>GENOME REANNOTATION</scope>
    <source>
        <strain evidence="3">cv. Nipponbare</strain>
    </source>
</reference>
<organism evidence="2 3">
    <name type="scientific">Oryza sativa subsp. japonica</name>
    <name type="common">Rice</name>
    <dbReference type="NCBI Taxonomy" id="39947"/>
    <lineage>
        <taxon>Eukaryota</taxon>
        <taxon>Viridiplantae</taxon>
        <taxon>Streptophyta</taxon>
        <taxon>Embryophyta</taxon>
        <taxon>Tracheophyta</taxon>
        <taxon>Spermatophyta</taxon>
        <taxon>Magnoliopsida</taxon>
        <taxon>Liliopsida</taxon>
        <taxon>Poales</taxon>
        <taxon>Poaceae</taxon>
        <taxon>BOP clade</taxon>
        <taxon>Oryzoideae</taxon>
        <taxon>Oryzeae</taxon>
        <taxon>Oryzinae</taxon>
        <taxon>Oryza</taxon>
        <taxon>Oryza sativa</taxon>
    </lineage>
</organism>
<dbReference type="EMBL" id="AP005606">
    <property type="protein sequence ID" value="BAD05804.1"/>
    <property type="molecule type" value="Genomic_DNA"/>
</dbReference>
<name>Q6YYK1_ORYSJ</name>
<accession>Q6YYK1</accession>
<dbReference type="AlphaFoldDB" id="Q6YYK1"/>
<protein>
    <submittedName>
        <fullName evidence="2">Uncharacterized protein</fullName>
    </submittedName>
</protein>
<sequence length="149" mass="16267">MKRFLQSGARKEDATWIAATARSEPKQSFYPENMVGKGKGYAKTTPPRRGTTPNGVAVVSQPNGLARLSPTIPYANPHHQSAQEGSSSVNNIIPSAIRPRHRPQLFPPSMARPHPDSSFPAARPLPRLHIPPPPTTHRQPDDSLQPLPP</sequence>
<gene>
    <name evidence="2" type="primary">OJ1590_E05.30</name>
</gene>
<proteinExistence type="predicted"/>
<dbReference type="Proteomes" id="UP000000763">
    <property type="component" value="Chromosome 8"/>
</dbReference>
<feature type="compositionally biased region" description="Low complexity" evidence="1">
    <location>
        <begin position="44"/>
        <end position="53"/>
    </location>
</feature>
<evidence type="ECO:0000313" key="2">
    <source>
        <dbReference type="EMBL" id="BAD05804.1"/>
    </source>
</evidence>
<feature type="compositionally biased region" description="Polar residues" evidence="1">
    <location>
        <begin position="78"/>
        <end position="93"/>
    </location>
</feature>
<feature type="region of interest" description="Disordered" evidence="1">
    <location>
        <begin position="28"/>
        <end position="149"/>
    </location>
</feature>
<evidence type="ECO:0000313" key="3">
    <source>
        <dbReference type="Proteomes" id="UP000000763"/>
    </source>
</evidence>
<evidence type="ECO:0000256" key="1">
    <source>
        <dbReference type="SAM" id="MobiDB-lite"/>
    </source>
</evidence>
<reference evidence="3" key="1">
    <citation type="journal article" date="2005" name="Nature">
        <title>The map-based sequence of the rice genome.</title>
        <authorList>
            <consortium name="International rice genome sequencing project (IRGSP)"/>
            <person name="Matsumoto T."/>
            <person name="Wu J."/>
            <person name="Kanamori H."/>
            <person name="Katayose Y."/>
            <person name="Fujisawa M."/>
            <person name="Namiki N."/>
            <person name="Mizuno H."/>
            <person name="Yamamoto K."/>
            <person name="Antonio B.A."/>
            <person name="Baba T."/>
            <person name="Sakata K."/>
            <person name="Nagamura Y."/>
            <person name="Aoki H."/>
            <person name="Arikawa K."/>
            <person name="Arita K."/>
            <person name="Bito T."/>
            <person name="Chiden Y."/>
            <person name="Fujitsuka N."/>
            <person name="Fukunaka R."/>
            <person name="Hamada M."/>
            <person name="Harada C."/>
            <person name="Hayashi A."/>
            <person name="Hijishita S."/>
            <person name="Honda M."/>
            <person name="Hosokawa S."/>
            <person name="Ichikawa Y."/>
            <person name="Idonuma A."/>
            <person name="Iijima M."/>
            <person name="Ikeda M."/>
            <person name="Ikeno M."/>
            <person name="Ito K."/>
            <person name="Ito S."/>
            <person name="Ito T."/>
            <person name="Ito Y."/>
            <person name="Ito Y."/>
            <person name="Iwabuchi A."/>
            <person name="Kamiya K."/>
            <person name="Karasawa W."/>
            <person name="Kurita K."/>
            <person name="Katagiri S."/>
            <person name="Kikuta A."/>
            <person name="Kobayashi H."/>
            <person name="Kobayashi N."/>
            <person name="Machita K."/>
            <person name="Maehara T."/>
            <person name="Masukawa M."/>
            <person name="Mizubayashi T."/>
            <person name="Mukai Y."/>
            <person name="Nagasaki H."/>
            <person name="Nagata Y."/>
            <person name="Naito S."/>
            <person name="Nakashima M."/>
            <person name="Nakama Y."/>
            <person name="Nakamichi Y."/>
            <person name="Nakamura M."/>
            <person name="Meguro A."/>
            <person name="Negishi M."/>
            <person name="Ohta I."/>
            <person name="Ohta T."/>
            <person name="Okamoto M."/>
            <person name="Ono N."/>
            <person name="Saji S."/>
            <person name="Sakaguchi M."/>
            <person name="Sakai K."/>
            <person name="Shibata M."/>
            <person name="Shimokawa T."/>
            <person name="Song J."/>
            <person name="Takazaki Y."/>
            <person name="Terasawa K."/>
            <person name="Tsugane M."/>
            <person name="Tsuji K."/>
            <person name="Ueda S."/>
            <person name="Waki K."/>
            <person name="Yamagata H."/>
            <person name="Yamamoto M."/>
            <person name="Yamamoto S."/>
            <person name="Yamane H."/>
            <person name="Yoshiki S."/>
            <person name="Yoshihara R."/>
            <person name="Yukawa K."/>
            <person name="Zhong H."/>
            <person name="Yano M."/>
            <person name="Yuan Q."/>
            <person name="Ouyang S."/>
            <person name="Liu J."/>
            <person name="Jones K.M."/>
            <person name="Gansberger K."/>
            <person name="Moffat K."/>
            <person name="Hill J."/>
            <person name="Bera J."/>
            <person name="Fadrosh D."/>
            <person name="Jin S."/>
            <person name="Johri S."/>
            <person name="Kim M."/>
            <person name="Overton L."/>
            <person name="Reardon M."/>
            <person name="Tsitrin T."/>
            <person name="Vuong H."/>
            <person name="Weaver B."/>
            <person name="Ciecko A."/>
            <person name="Tallon L."/>
            <person name="Jackson J."/>
            <person name="Pai G."/>
            <person name="Aken S.V."/>
            <person name="Utterback T."/>
            <person name="Reidmuller S."/>
            <person name="Feldblyum T."/>
            <person name="Hsiao J."/>
            <person name="Zismann V."/>
            <person name="Iobst S."/>
            <person name="de Vazeille A.R."/>
            <person name="Buell C.R."/>
            <person name="Ying K."/>
            <person name="Li Y."/>
            <person name="Lu T."/>
            <person name="Huang Y."/>
            <person name="Zhao Q."/>
            <person name="Feng Q."/>
            <person name="Zhang L."/>
            <person name="Zhu J."/>
            <person name="Weng Q."/>
            <person name="Mu J."/>
            <person name="Lu Y."/>
            <person name="Fan D."/>
            <person name="Liu Y."/>
            <person name="Guan J."/>
            <person name="Zhang Y."/>
            <person name="Yu S."/>
            <person name="Liu X."/>
            <person name="Zhang Y."/>
            <person name="Hong G."/>
            <person name="Han B."/>
            <person name="Choisne N."/>
            <person name="Demange N."/>
            <person name="Orjeda G."/>
            <person name="Samain S."/>
            <person name="Cattolico L."/>
            <person name="Pelletier E."/>
            <person name="Couloux A."/>
            <person name="Segurens B."/>
            <person name="Wincker P."/>
            <person name="D'Hont A."/>
            <person name="Scarpelli C."/>
            <person name="Weissenbach J."/>
            <person name="Salanoubat M."/>
            <person name="Quetier F."/>
            <person name="Yu Y."/>
            <person name="Kim H.R."/>
            <person name="Rambo T."/>
            <person name="Currie J."/>
            <person name="Collura K."/>
            <person name="Luo M."/>
            <person name="Yang T."/>
            <person name="Ammiraju J.S.S."/>
            <person name="Engler F."/>
            <person name="Soderlund C."/>
            <person name="Wing R.A."/>
            <person name="Palmer L.E."/>
            <person name="de la Bastide M."/>
            <person name="Spiegel L."/>
            <person name="Nascimento L."/>
            <person name="Zutavern T."/>
            <person name="O'Shaughnessy A."/>
            <person name="Dike S."/>
            <person name="Dedhia N."/>
            <person name="Preston R."/>
            <person name="Balija V."/>
            <person name="McCombie W.R."/>
            <person name="Chow T."/>
            <person name="Chen H."/>
            <person name="Chung M."/>
            <person name="Chen C."/>
            <person name="Shaw J."/>
            <person name="Wu H."/>
            <person name="Hsiao K."/>
            <person name="Chao Y."/>
            <person name="Chu M."/>
            <person name="Cheng C."/>
            <person name="Hour A."/>
            <person name="Lee P."/>
            <person name="Lin S."/>
            <person name="Lin Y."/>
            <person name="Liou J."/>
            <person name="Liu S."/>
            <person name="Hsing Y."/>
            <person name="Raghuvanshi S."/>
            <person name="Mohanty A."/>
            <person name="Bharti A.K."/>
            <person name="Gaur A."/>
            <person name="Gupta V."/>
            <person name="Kumar D."/>
            <person name="Ravi V."/>
            <person name="Vij S."/>
            <person name="Kapur A."/>
            <person name="Khurana P."/>
            <person name="Khurana P."/>
            <person name="Khurana J.P."/>
            <person name="Tyagi A.K."/>
            <person name="Gaikwad K."/>
            <person name="Singh A."/>
            <person name="Dalal V."/>
            <person name="Srivastava S."/>
            <person name="Dixit A."/>
            <person name="Pal A.K."/>
            <person name="Ghazi I.A."/>
            <person name="Yadav M."/>
            <person name="Pandit A."/>
            <person name="Bhargava A."/>
            <person name="Sureshbabu K."/>
            <person name="Batra K."/>
            <person name="Sharma T.R."/>
            <person name="Mohapatra T."/>
            <person name="Singh N.K."/>
            <person name="Messing J."/>
            <person name="Nelson A.B."/>
            <person name="Fuks G."/>
            <person name="Kavchok S."/>
            <person name="Keizer G."/>
            <person name="Linton E."/>
            <person name="Llaca V."/>
            <person name="Song R."/>
            <person name="Tanyolac B."/>
            <person name="Young S."/>
            <person name="Ho-Il K."/>
            <person name="Hahn J.H."/>
            <person name="Sangsakoo G."/>
            <person name="Vanavichit A."/>
            <person name="de Mattos Luiz.A.T."/>
            <person name="Zimmer P.D."/>
            <person name="Malone G."/>
            <person name="Dellagostin O."/>
            <person name="de Oliveira A.C."/>
            <person name="Bevan M."/>
            <person name="Bancroft I."/>
            <person name="Minx P."/>
            <person name="Cordum H."/>
            <person name="Wilson R."/>
            <person name="Cheng Z."/>
            <person name="Jin W."/>
            <person name="Jiang J."/>
            <person name="Leong S.A."/>
            <person name="Iwama H."/>
            <person name="Gojobori T."/>
            <person name="Itoh T."/>
            <person name="Niimura Y."/>
            <person name="Fujii Y."/>
            <person name="Habara T."/>
            <person name="Sakai H."/>
            <person name="Sato Y."/>
            <person name="Wilson G."/>
            <person name="Kumar K."/>
            <person name="McCouch S."/>
            <person name="Juretic N."/>
            <person name="Hoen D."/>
            <person name="Wright S."/>
            <person name="Bruskiewich R."/>
            <person name="Bureau T."/>
            <person name="Miyao A."/>
            <person name="Hirochika H."/>
            <person name="Nishikawa T."/>
            <person name="Kadowaki K."/>
            <person name="Sugiura M."/>
            <person name="Burr B."/>
            <person name="Sasaki T."/>
        </authorList>
    </citation>
    <scope>NUCLEOTIDE SEQUENCE [LARGE SCALE GENOMIC DNA]</scope>
    <source>
        <strain evidence="3">cv. Nipponbare</strain>
    </source>
</reference>